<dbReference type="InterPro" id="IPR002885">
    <property type="entry name" value="PPR_rpt"/>
</dbReference>
<feature type="compositionally biased region" description="Low complexity" evidence="6">
    <location>
        <begin position="47"/>
        <end position="58"/>
    </location>
</feature>
<dbReference type="Gene3D" id="1.25.40.10">
    <property type="entry name" value="Tetratricopeptide repeat domain"/>
    <property type="match status" value="2"/>
</dbReference>
<dbReference type="PROSITE" id="PS51375">
    <property type="entry name" value="PPR"/>
    <property type="match status" value="1"/>
</dbReference>
<reference evidence="7 8" key="1">
    <citation type="journal article" date="2014" name="Proc. Natl. Acad. Sci. U.S.A.">
        <title>Trajectory and genomic determinants of fungal-pathogen speciation and host adaptation.</title>
        <authorList>
            <person name="Hu X."/>
            <person name="Xiao G."/>
            <person name="Zheng P."/>
            <person name="Shang Y."/>
            <person name="Su Y."/>
            <person name="Zhang X."/>
            <person name="Liu X."/>
            <person name="Zhan S."/>
            <person name="St Leger R.J."/>
            <person name="Wang C."/>
        </authorList>
    </citation>
    <scope>NUCLEOTIDE SEQUENCE [LARGE SCALE GENOMIC DNA]</scope>
    <source>
        <strain evidence="7 8">ARSEF 1941</strain>
    </source>
</reference>
<feature type="repeat" description="PPR" evidence="5">
    <location>
        <begin position="614"/>
        <end position="648"/>
    </location>
</feature>
<dbReference type="GeneID" id="63739122"/>
<evidence type="ECO:0000256" key="1">
    <source>
        <dbReference type="ARBA" id="ARBA00006192"/>
    </source>
</evidence>
<evidence type="ECO:0000256" key="5">
    <source>
        <dbReference type="PROSITE-ProRule" id="PRU00708"/>
    </source>
</evidence>
<evidence type="ECO:0000256" key="2">
    <source>
        <dbReference type="ARBA" id="ARBA00022737"/>
    </source>
</evidence>
<comment type="caution">
    <text evidence="7">The sequence shown here is derived from an EMBL/GenBank/DDBJ whole genome shotgun (WGS) entry which is preliminary data.</text>
</comment>
<evidence type="ECO:0000313" key="7">
    <source>
        <dbReference type="EMBL" id="KHN97652.1"/>
    </source>
</evidence>
<evidence type="ECO:0000313" key="8">
    <source>
        <dbReference type="Proteomes" id="UP000030816"/>
    </source>
</evidence>
<accession>A0A0B2WW21</accession>
<name>A0A0B2WW21_METAS</name>
<comment type="subunit">
    <text evidence="4">Binds to mitochondrial small subunit 15S rRNA.</text>
</comment>
<feature type="region of interest" description="Disordered" evidence="6">
    <location>
        <begin position="42"/>
        <end position="78"/>
    </location>
</feature>
<protein>
    <submittedName>
        <fullName evidence="7">Glutathione S-transferase</fullName>
    </submittedName>
</protein>
<dbReference type="InterPro" id="IPR011990">
    <property type="entry name" value="TPR-like_helical_dom_sf"/>
</dbReference>
<dbReference type="STRING" id="1081103.A0A0B2WW21"/>
<keyword evidence="2" id="KW-0677">Repeat</keyword>
<dbReference type="Pfam" id="PF13041">
    <property type="entry name" value="PPR_2"/>
    <property type="match status" value="1"/>
</dbReference>
<organism evidence="7 8">
    <name type="scientific">Metarhizium album (strain ARSEF 1941)</name>
    <dbReference type="NCBI Taxonomy" id="1081103"/>
    <lineage>
        <taxon>Eukaryota</taxon>
        <taxon>Fungi</taxon>
        <taxon>Dikarya</taxon>
        <taxon>Ascomycota</taxon>
        <taxon>Pezizomycotina</taxon>
        <taxon>Sordariomycetes</taxon>
        <taxon>Hypocreomycetidae</taxon>
        <taxon>Hypocreales</taxon>
        <taxon>Clavicipitaceae</taxon>
        <taxon>Metarhizium</taxon>
    </lineage>
</organism>
<dbReference type="HOGENOM" id="CLU_007681_0_0_1"/>
<evidence type="ECO:0000256" key="6">
    <source>
        <dbReference type="SAM" id="MobiDB-lite"/>
    </source>
</evidence>
<dbReference type="RefSeq" id="XP_040678718.1">
    <property type="nucleotide sequence ID" value="XM_040823465.1"/>
</dbReference>
<keyword evidence="7" id="KW-0808">Transferase</keyword>
<dbReference type="OrthoDB" id="185373at2759"/>
<proteinExistence type="inferred from homology"/>
<evidence type="ECO:0000256" key="3">
    <source>
        <dbReference type="ARBA" id="ARBA00044493"/>
    </source>
</evidence>
<keyword evidence="8" id="KW-1185">Reference proteome</keyword>
<dbReference type="AlphaFoldDB" id="A0A0B2WW21"/>
<dbReference type="Proteomes" id="UP000030816">
    <property type="component" value="Unassembled WGS sequence"/>
</dbReference>
<sequence length="886" mass="97487">MCASRTTCLRCVSRVRSTVPPTYKSAFRVGAGARPVAWFSSTAPGASHQTPSSSSTSQPPFPQEAPASSKRQPRRTKDADAAVSLFNDVVQKNEATARGGSPARPIARQHSAPAVLGEWEIAAKMKELETMNVETLDRLRLFQNEIWPHVKELRGRIPKHLYVSTTTFLAQTCDAVAQQGLTGISVALSKMLAIIGKWDLHMRNQLVLSLCHTLISRKHTSAERNALVDELLDMWRHTSQLRRMSQLHVERLTFVLPTKEEIVEDIEKCSASSTRQNESAGLKSSNMTPTTKALASIFTQYRLEQAGELVPGLLTTLAVLSDPRLAREASQIKAAPLLDLVALALQHQPADAAHVDGIFSRKIEFPPSKLADLRSYVLPQWPRAQDMVLRTDAAWREGSIPSQGPSRSSSEASHLSVFNKQLRSAYRSRNTGAVVSIWQDLKACLAQNRDIAREMREDPDFFDYWIFVWCAVRRPTMLQATLDLMREVGIQPTVRSYTNMMYGWKICKDADRIEALWNKLVQSGLRLDVFIWTERISGLIEAGRPQSGIQALAEMQSLWKKAVASRGSIESAARVAVQPSTEVVNAALKGLIVLDRRAANEVLVWAGRQGIEPNVRTYNVLLRESLRNNVAEDVQGLLKAMKNRGIEIDSATFTILLEGLLGSLEHASAAEQVHVARQILGDIEAAGLKANHETYGKMLYAVSGLANGGANEALAAVQDHMTAAGLSITPHMVTILIERVISRDPLPPDAGAAVRAILKEHGLSDVAQGDQTLWERVMSAHAVTGDVASAMAVFDDLARAGRPVTSLPCLTDLLKALLASADPKAAQDARHVVGVVLHHRLEGAAADDSSDRDARYWKHHFWFLARENGLVDWRQVPVTVAAKLRE</sequence>
<gene>
    <name evidence="7" type="ORF">MAM_04667</name>
</gene>
<dbReference type="EMBL" id="AZHE01000010">
    <property type="protein sequence ID" value="KHN97652.1"/>
    <property type="molecule type" value="Genomic_DNA"/>
</dbReference>
<comment type="function">
    <text evidence="3">Regulates mitochondrial small subunit maturation by controlling 15S rRNA 5'-end processing. Localizes to the 5' precursor of the 15S rRNA in a position that is subsequently occupied by mS47 in the mature yeast mtSSU. Uses structure and sequence-specific RNA recognition, binding to a single-stranded region of the precursor and specifically recognizing bases -6 to -1. The exchange of Ccm1 for mS47 is coupled to the irreversible removal of precursor rRNA that is accompanied by conformational changes of the mitoribosomal proteins uS5m and mS26. These conformational changes signal completion of 5'-end rRNA processing through protection of the mature 5'-end of the 15S rRNA and stabilization of mS47. The removal of the 5' precursor together with the dissociation of Ccm1 may be catalyzed by the 5'-3' exoribonuclease Pet127. Involved in the specific removal of group I introns in mitochondrial encoded transcripts.</text>
</comment>
<dbReference type="GO" id="GO:0016740">
    <property type="term" value="F:transferase activity"/>
    <property type="evidence" value="ECO:0007669"/>
    <property type="project" value="UniProtKB-KW"/>
</dbReference>
<comment type="similarity">
    <text evidence="1">Belongs to the CCM1 family.</text>
</comment>
<dbReference type="PANTHER" id="PTHR47447:SF17">
    <property type="entry name" value="OS12G0638900 PROTEIN"/>
    <property type="match status" value="1"/>
</dbReference>
<evidence type="ECO:0000256" key="4">
    <source>
        <dbReference type="ARBA" id="ARBA00044511"/>
    </source>
</evidence>
<dbReference type="PANTHER" id="PTHR47447">
    <property type="entry name" value="OS03G0856100 PROTEIN"/>
    <property type="match status" value="1"/>
</dbReference>